<keyword evidence="2" id="KW-1185">Reference proteome</keyword>
<dbReference type="Proteomes" id="UP000257109">
    <property type="component" value="Unassembled WGS sequence"/>
</dbReference>
<dbReference type="EMBL" id="QJKJ01006858">
    <property type="protein sequence ID" value="RDX85175.1"/>
    <property type="molecule type" value="Genomic_DNA"/>
</dbReference>
<feature type="non-terminal residue" evidence="1">
    <location>
        <position position="1"/>
    </location>
</feature>
<comment type="caution">
    <text evidence="1">The sequence shown here is derived from an EMBL/GenBank/DDBJ whole genome shotgun (WGS) entry which is preliminary data.</text>
</comment>
<name>A0A371G3N9_MUCPR</name>
<sequence length="107" mass="12117">MKIHVYAGTLSMEFGDNLVQFNIFEALKHPVEDHSIFSIDTIDKLVEKHMRMGTGNANLANIVEISNIINCFYTVEAIANFDNASVMKFRSVSNVYSFQLLTPISRE</sequence>
<dbReference type="OrthoDB" id="778454at2759"/>
<evidence type="ECO:0000313" key="2">
    <source>
        <dbReference type="Proteomes" id="UP000257109"/>
    </source>
</evidence>
<evidence type="ECO:0000313" key="1">
    <source>
        <dbReference type="EMBL" id="RDX85175.1"/>
    </source>
</evidence>
<reference evidence="1" key="1">
    <citation type="submission" date="2018-05" db="EMBL/GenBank/DDBJ databases">
        <title>Draft genome of Mucuna pruriens seed.</title>
        <authorList>
            <person name="Nnadi N.E."/>
            <person name="Vos R."/>
            <person name="Hasami M.H."/>
            <person name="Devisetty U.K."/>
            <person name="Aguiy J.C."/>
        </authorList>
    </citation>
    <scope>NUCLEOTIDE SEQUENCE [LARGE SCALE GENOMIC DNA]</scope>
    <source>
        <strain evidence="1">JCA_2017</strain>
    </source>
</reference>
<protein>
    <submittedName>
        <fullName evidence="1">Uncharacterized protein</fullName>
    </submittedName>
</protein>
<organism evidence="1 2">
    <name type="scientific">Mucuna pruriens</name>
    <name type="common">Velvet bean</name>
    <name type="synonym">Dolichos pruriens</name>
    <dbReference type="NCBI Taxonomy" id="157652"/>
    <lineage>
        <taxon>Eukaryota</taxon>
        <taxon>Viridiplantae</taxon>
        <taxon>Streptophyta</taxon>
        <taxon>Embryophyta</taxon>
        <taxon>Tracheophyta</taxon>
        <taxon>Spermatophyta</taxon>
        <taxon>Magnoliopsida</taxon>
        <taxon>eudicotyledons</taxon>
        <taxon>Gunneridae</taxon>
        <taxon>Pentapetalae</taxon>
        <taxon>rosids</taxon>
        <taxon>fabids</taxon>
        <taxon>Fabales</taxon>
        <taxon>Fabaceae</taxon>
        <taxon>Papilionoideae</taxon>
        <taxon>50 kb inversion clade</taxon>
        <taxon>NPAAA clade</taxon>
        <taxon>indigoferoid/millettioid clade</taxon>
        <taxon>Phaseoleae</taxon>
        <taxon>Mucuna</taxon>
    </lineage>
</organism>
<gene>
    <name evidence="1" type="ORF">CR513_33671</name>
</gene>
<dbReference type="AlphaFoldDB" id="A0A371G3N9"/>
<accession>A0A371G3N9</accession>
<proteinExistence type="predicted"/>